<evidence type="ECO:0000256" key="5">
    <source>
        <dbReference type="ARBA" id="ARBA00022723"/>
    </source>
</evidence>
<keyword evidence="10 13" id="KW-0472">Membrane</keyword>
<dbReference type="EMBL" id="JAYDYQ010002687">
    <property type="protein sequence ID" value="KAK4479836.1"/>
    <property type="molecule type" value="Genomic_DNA"/>
</dbReference>
<dbReference type="PRINTS" id="PR00463">
    <property type="entry name" value="EP450I"/>
</dbReference>
<evidence type="ECO:0000256" key="8">
    <source>
        <dbReference type="ARBA" id="ARBA00023004"/>
    </source>
</evidence>
<dbReference type="InterPro" id="IPR050665">
    <property type="entry name" value="Cytochrome_P450_Monooxygen"/>
</dbReference>
<dbReference type="PANTHER" id="PTHR24282:SF270">
    <property type="entry name" value="CYTOCHROME P450 CYP749A22-LIKE"/>
    <property type="match status" value="1"/>
</dbReference>
<keyword evidence="5 11" id="KW-0479">Metal-binding</keyword>
<evidence type="ECO:0000256" key="1">
    <source>
        <dbReference type="ARBA" id="ARBA00004167"/>
    </source>
</evidence>
<dbReference type="InterPro" id="IPR017972">
    <property type="entry name" value="Cyt_P450_CS"/>
</dbReference>
<sequence length="547" mass="63491">MVTLFIIFLIFFIISVSVLILYKLWWIPLNFQHKMESQGIKGPPYKFIHGSTKEIIKFNKEIRNTSMDLSHDIFPRIQPHLHAWMRLYGNNFLTWIGTQPHIFVTEPELIKEILTNKEGTYQKPKIKRYLKRLLGDGVVVAEGEKWVKLRKLANHAFHGDSLKDMVPAMIDSAEAMLERWRNCEENEIDVCKDFRLLTSDVISRTAFGSSYLEGRKIFEMLTDLCVIISRNAHKIRFYGIEKFARSDDDIEAEKIEKLLHKSIMGIVKKRENEVKTVEIIDECKTFYFAGQETTYSLLSWAVLLLAIHTDWQEKARTEVLELFGQEKPNSEGISRLKIVNMIIYETLRLYSPLNNITRRTNNKVRLGKFEFPKNVNLAIPPLALHRNTDIWGQDAHLFKPERFSEGLAKATDGNSIAFLPFGFGNRICVGLNFASNEAKITLSMILQRHKFKLSPNYIHSPYIVLTTQPQHGVRILLQPAQLKLEMKMHADKIIQNDEKMIKLMELIIQSDKAIVKEMDEIDDRTGARPPSPTRKARSEEDWSEINY</sequence>
<dbReference type="PROSITE" id="PS00086">
    <property type="entry name" value="CYTOCHROME_P450"/>
    <property type="match status" value="1"/>
</dbReference>
<comment type="caution">
    <text evidence="14">The sequence shown here is derived from an EMBL/GenBank/DDBJ whole genome shotgun (WGS) entry which is preliminary data.</text>
</comment>
<proteinExistence type="inferred from homology"/>
<keyword evidence="9 11" id="KW-0503">Monooxygenase</keyword>
<dbReference type="InterPro" id="IPR002401">
    <property type="entry name" value="Cyt_P450_E_grp-I"/>
</dbReference>
<evidence type="ECO:0000313" key="14">
    <source>
        <dbReference type="EMBL" id="KAK4479836.1"/>
    </source>
</evidence>
<evidence type="ECO:0008006" key="16">
    <source>
        <dbReference type="Google" id="ProtNLM"/>
    </source>
</evidence>
<dbReference type="SUPFAM" id="SSF48264">
    <property type="entry name" value="Cytochrome P450"/>
    <property type="match status" value="1"/>
</dbReference>
<evidence type="ECO:0000256" key="2">
    <source>
        <dbReference type="ARBA" id="ARBA00010617"/>
    </source>
</evidence>
<keyword evidence="15" id="KW-1185">Reference proteome</keyword>
<protein>
    <recommendedName>
        <fullName evidence="16">Cytochrome P450</fullName>
    </recommendedName>
</protein>
<evidence type="ECO:0000313" key="15">
    <source>
        <dbReference type="Proteomes" id="UP001291926"/>
    </source>
</evidence>
<evidence type="ECO:0000256" key="13">
    <source>
        <dbReference type="SAM" id="Phobius"/>
    </source>
</evidence>
<evidence type="ECO:0000256" key="6">
    <source>
        <dbReference type="ARBA" id="ARBA00022989"/>
    </source>
</evidence>
<reference evidence="14 15" key="1">
    <citation type="journal article" date="2023" name="bioRxiv">
        <title>Genome report: Whole genome sequence and annotation of Penstemon davidsonii.</title>
        <authorList>
            <person name="Ostevik K.L."/>
            <person name="Alabady M."/>
            <person name="Zhang M."/>
            <person name="Rausher M.D."/>
        </authorList>
    </citation>
    <scope>NUCLEOTIDE SEQUENCE [LARGE SCALE GENOMIC DNA]</scope>
    <source>
        <strain evidence="14">DNT005</strain>
        <tissue evidence="14">Whole leaf</tissue>
    </source>
</reference>
<evidence type="ECO:0000256" key="11">
    <source>
        <dbReference type="RuleBase" id="RU000461"/>
    </source>
</evidence>
<comment type="similarity">
    <text evidence="2 11">Belongs to the cytochrome P450 family.</text>
</comment>
<evidence type="ECO:0000256" key="10">
    <source>
        <dbReference type="ARBA" id="ARBA00023136"/>
    </source>
</evidence>
<dbReference type="Proteomes" id="UP001291926">
    <property type="component" value="Unassembled WGS sequence"/>
</dbReference>
<dbReference type="Pfam" id="PF00067">
    <property type="entry name" value="p450"/>
    <property type="match status" value="1"/>
</dbReference>
<accession>A0ABR0CRV0</accession>
<gene>
    <name evidence="14" type="ORF">RD792_015378</name>
</gene>
<evidence type="ECO:0000256" key="9">
    <source>
        <dbReference type="ARBA" id="ARBA00023033"/>
    </source>
</evidence>
<evidence type="ECO:0000256" key="4">
    <source>
        <dbReference type="ARBA" id="ARBA00022692"/>
    </source>
</evidence>
<dbReference type="InterPro" id="IPR001128">
    <property type="entry name" value="Cyt_P450"/>
</dbReference>
<dbReference type="InterPro" id="IPR036396">
    <property type="entry name" value="Cyt_P450_sf"/>
</dbReference>
<feature type="region of interest" description="Disordered" evidence="12">
    <location>
        <begin position="519"/>
        <end position="547"/>
    </location>
</feature>
<feature type="transmembrane region" description="Helical" evidence="13">
    <location>
        <begin position="6"/>
        <end position="25"/>
    </location>
</feature>
<organism evidence="14 15">
    <name type="scientific">Penstemon davidsonii</name>
    <dbReference type="NCBI Taxonomy" id="160366"/>
    <lineage>
        <taxon>Eukaryota</taxon>
        <taxon>Viridiplantae</taxon>
        <taxon>Streptophyta</taxon>
        <taxon>Embryophyta</taxon>
        <taxon>Tracheophyta</taxon>
        <taxon>Spermatophyta</taxon>
        <taxon>Magnoliopsida</taxon>
        <taxon>eudicotyledons</taxon>
        <taxon>Gunneridae</taxon>
        <taxon>Pentapetalae</taxon>
        <taxon>asterids</taxon>
        <taxon>lamiids</taxon>
        <taxon>Lamiales</taxon>
        <taxon>Plantaginaceae</taxon>
        <taxon>Cheloneae</taxon>
        <taxon>Penstemon</taxon>
    </lineage>
</organism>
<keyword evidence="3 11" id="KW-0349">Heme</keyword>
<name>A0ABR0CRV0_9LAMI</name>
<evidence type="ECO:0000256" key="12">
    <source>
        <dbReference type="SAM" id="MobiDB-lite"/>
    </source>
</evidence>
<keyword evidence="6 13" id="KW-1133">Transmembrane helix</keyword>
<dbReference type="PANTHER" id="PTHR24282">
    <property type="entry name" value="CYTOCHROME P450 FAMILY MEMBER"/>
    <property type="match status" value="1"/>
</dbReference>
<dbReference type="Gene3D" id="1.10.630.10">
    <property type="entry name" value="Cytochrome P450"/>
    <property type="match status" value="1"/>
</dbReference>
<evidence type="ECO:0000256" key="7">
    <source>
        <dbReference type="ARBA" id="ARBA00023002"/>
    </source>
</evidence>
<evidence type="ECO:0000256" key="3">
    <source>
        <dbReference type="ARBA" id="ARBA00022617"/>
    </source>
</evidence>
<keyword evidence="7 11" id="KW-0560">Oxidoreductase</keyword>
<comment type="subcellular location">
    <subcellularLocation>
        <location evidence="1">Membrane</location>
        <topology evidence="1">Single-pass membrane protein</topology>
    </subcellularLocation>
</comment>
<keyword evidence="4 13" id="KW-0812">Transmembrane</keyword>
<keyword evidence="8 11" id="KW-0408">Iron</keyword>
<dbReference type="PRINTS" id="PR00385">
    <property type="entry name" value="P450"/>
</dbReference>